<evidence type="ECO:0000256" key="2">
    <source>
        <dbReference type="ARBA" id="ARBA00022448"/>
    </source>
</evidence>
<sequence>MGGIKPTRSERIFDAANIVFLIFLSLMFVIPFLAVLSTSFISAEESMRRGAFVLIPERLDFTAYDVLLNRGKIILNAYQVTLFRVIVGTFLNLLFTSMLAYGLARRSLPGRNGLVLFIFLTMIFQGGLIPNYMLMDTLGLKDSLWVLIFPSLVSAWNLFILRNFFMGLPEELEESAVIDGATPLLILFKIVIPLSMPAMATIGLFYAVHHWNDWFGASIYINDINKMPIQVIMRNILLTGITQNEAQLEYVRNPPPAATLKSAVIIISTLPILFVYPFLQKYFVKGVMVGSIKG</sequence>
<keyword evidence="4 7" id="KW-0812">Transmembrane</keyword>
<dbReference type="KEGG" id="pib:BBD41_09030"/>
<evidence type="ECO:0000256" key="1">
    <source>
        <dbReference type="ARBA" id="ARBA00004651"/>
    </source>
</evidence>
<dbReference type="InterPro" id="IPR000515">
    <property type="entry name" value="MetI-like"/>
</dbReference>
<name>A0A1B2DYE9_9BACL</name>
<keyword evidence="3" id="KW-1003">Cell membrane</keyword>
<feature type="transmembrane region" description="Helical" evidence="7">
    <location>
        <begin position="12"/>
        <end position="36"/>
    </location>
</feature>
<evidence type="ECO:0000313" key="9">
    <source>
        <dbReference type="EMBL" id="ANY72721.1"/>
    </source>
</evidence>
<organism evidence="9">
    <name type="scientific">Paenibacillus ihbetae</name>
    <dbReference type="NCBI Taxonomy" id="1870820"/>
    <lineage>
        <taxon>Bacteria</taxon>
        <taxon>Bacillati</taxon>
        <taxon>Bacillota</taxon>
        <taxon>Bacilli</taxon>
        <taxon>Bacillales</taxon>
        <taxon>Paenibacillaceae</taxon>
        <taxon>Paenibacillus</taxon>
    </lineage>
</organism>
<dbReference type="InterPro" id="IPR035906">
    <property type="entry name" value="MetI-like_sf"/>
</dbReference>
<evidence type="ECO:0000256" key="7">
    <source>
        <dbReference type="RuleBase" id="RU363032"/>
    </source>
</evidence>
<feature type="transmembrane region" description="Helical" evidence="7">
    <location>
        <begin position="113"/>
        <end position="132"/>
    </location>
</feature>
<feature type="transmembrane region" description="Helical" evidence="7">
    <location>
        <begin position="258"/>
        <end position="279"/>
    </location>
</feature>
<keyword evidence="6 7" id="KW-0472">Membrane</keyword>
<accession>A0A1B2DYE9</accession>
<reference evidence="9" key="1">
    <citation type="submission" date="2016-08" db="EMBL/GenBank/DDBJ databases">
        <title>Complete Genome Seqeunce of Paenibacillus sp. nov. IHBB 9852 from high altitute lake of Indian trans-Himalayas.</title>
        <authorList>
            <person name="Kiran S."/>
            <person name="Swarnkar M.K."/>
            <person name="Rana A."/>
            <person name="Tewari R."/>
            <person name="Gulati A."/>
        </authorList>
    </citation>
    <scope>NUCLEOTIDE SEQUENCE [LARGE SCALE GENOMIC DNA]</scope>
    <source>
        <strain evidence="9">IHBB 9852</strain>
    </source>
</reference>
<dbReference type="EMBL" id="CP016809">
    <property type="protein sequence ID" value="ANY72721.1"/>
    <property type="molecule type" value="Genomic_DNA"/>
</dbReference>
<dbReference type="AlphaFoldDB" id="A0A1B2DYE9"/>
<dbReference type="CDD" id="cd06261">
    <property type="entry name" value="TM_PBP2"/>
    <property type="match status" value="1"/>
</dbReference>
<protein>
    <submittedName>
        <fullName evidence="9">ABC transporter permease</fullName>
    </submittedName>
</protein>
<dbReference type="Gene3D" id="1.10.3720.10">
    <property type="entry name" value="MetI-like"/>
    <property type="match status" value="1"/>
</dbReference>
<evidence type="ECO:0000256" key="3">
    <source>
        <dbReference type="ARBA" id="ARBA00022475"/>
    </source>
</evidence>
<keyword evidence="2 7" id="KW-0813">Transport</keyword>
<dbReference type="RefSeq" id="WP_099477353.1">
    <property type="nucleotide sequence ID" value="NZ_CP016809.1"/>
</dbReference>
<comment type="similarity">
    <text evidence="7">Belongs to the binding-protein-dependent transport system permease family.</text>
</comment>
<evidence type="ECO:0000256" key="6">
    <source>
        <dbReference type="ARBA" id="ARBA00023136"/>
    </source>
</evidence>
<dbReference type="SUPFAM" id="SSF161098">
    <property type="entry name" value="MetI-like"/>
    <property type="match status" value="1"/>
</dbReference>
<proteinExistence type="inferred from homology"/>
<evidence type="ECO:0000256" key="5">
    <source>
        <dbReference type="ARBA" id="ARBA00022989"/>
    </source>
</evidence>
<feature type="transmembrane region" description="Helical" evidence="7">
    <location>
        <begin position="82"/>
        <end position="101"/>
    </location>
</feature>
<feature type="transmembrane region" description="Helical" evidence="7">
    <location>
        <begin position="186"/>
        <end position="208"/>
    </location>
</feature>
<comment type="subcellular location">
    <subcellularLocation>
        <location evidence="1 7">Cell membrane</location>
        <topology evidence="1 7">Multi-pass membrane protein</topology>
    </subcellularLocation>
</comment>
<dbReference type="PANTHER" id="PTHR43744">
    <property type="entry name" value="ABC TRANSPORTER PERMEASE PROTEIN MG189-RELATED-RELATED"/>
    <property type="match status" value="1"/>
</dbReference>
<evidence type="ECO:0000256" key="4">
    <source>
        <dbReference type="ARBA" id="ARBA00022692"/>
    </source>
</evidence>
<keyword evidence="5 7" id="KW-1133">Transmembrane helix</keyword>
<evidence type="ECO:0000259" key="8">
    <source>
        <dbReference type="PROSITE" id="PS50928"/>
    </source>
</evidence>
<dbReference type="PANTHER" id="PTHR43744:SF9">
    <property type="entry name" value="POLYGALACTURONAN_RHAMNOGALACTURONAN TRANSPORT SYSTEM PERMEASE PROTEIN YTCP"/>
    <property type="match status" value="1"/>
</dbReference>
<feature type="transmembrane region" description="Helical" evidence="7">
    <location>
        <begin position="144"/>
        <end position="165"/>
    </location>
</feature>
<dbReference type="PROSITE" id="PS50928">
    <property type="entry name" value="ABC_TM1"/>
    <property type="match status" value="1"/>
</dbReference>
<gene>
    <name evidence="9" type="ORF">BBD41_09030</name>
</gene>
<dbReference type="GO" id="GO:0005886">
    <property type="term" value="C:plasma membrane"/>
    <property type="evidence" value="ECO:0007669"/>
    <property type="project" value="UniProtKB-SubCell"/>
</dbReference>
<dbReference type="GO" id="GO:0055085">
    <property type="term" value="P:transmembrane transport"/>
    <property type="evidence" value="ECO:0007669"/>
    <property type="project" value="InterPro"/>
</dbReference>
<feature type="domain" description="ABC transmembrane type-1" evidence="8">
    <location>
        <begin position="78"/>
        <end position="276"/>
    </location>
</feature>
<dbReference type="Pfam" id="PF00528">
    <property type="entry name" value="BPD_transp_1"/>
    <property type="match status" value="1"/>
</dbReference>